<dbReference type="AlphaFoldDB" id="A0A8K0SU81"/>
<gene>
    <name evidence="1" type="ORF">B0I35DRAFT_425159</name>
</gene>
<reference evidence="1" key="1">
    <citation type="journal article" date="2021" name="Nat. Commun.">
        <title>Genetic determinants of endophytism in the Arabidopsis root mycobiome.</title>
        <authorList>
            <person name="Mesny F."/>
            <person name="Miyauchi S."/>
            <person name="Thiergart T."/>
            <person name="Pickel B."/>
            <person name="Atanasova L."/>
            <person name="Karlsson M."/>
            <person name="Huettel B."/>
            <person name="Barry K.W."/>
            <person name="Haridas S."/>
            <person name="Chen C."/>
            <person name="Bauer D."/>
            <person name="Andreopoulos W."/>
            <person name="Pangilinan J."/>
            <person name="LaButti K."/>
            <person name="Riley R."/>
            <person name="Lipzen A."/>
            <person name="Clum A."/>
            <person name="Drula E."/>
            <person name="Henrissat B."/>
            <person name="Kohler A."/>
            <person name="Grigoriev I.V."/>
            <person name="Martin F.M."/>
            <person name="Hacquard S."/>
        </authorList>
    </citation>
    <scope>NUCLEOTIDE SEQUENCE</scope>
    <source>
        <strain evidence="1">MPI-CAGE-CH-0235</strain>
    </source>
</reference>
<proteinExistence type="predicted"/>
<dbReference type="Proteomes" id="UP000813444">
    <property type="component" value="Unassembled WGS sequence"/>
</dbReference>
<keyword evidence="2" id="KW-1185">Reference proteome</keyword>
<dbReference type="EMBL" id="JAGPNK010000003">
    <property type="protein sequence ID" value="KAH7324894.1"/>
    <property type="molecule type" value="Genomic_DNA"/>
</dbReference>
<organism evidence="1 2">
    <name type="scientific">Stachybotrys elegans</name>
    <dbReference type="NCBI Taxonomy" id="80388"/>
    <lineage>
        <taxon>Eukaryota</taxon>
        <taxon>Fungi</taxon>
        <taxon>Dikarya</taxon>
        <taxon>Ascomycota</taxon>
        <taxon>Pezizomycotina</taxon>
        <taxon>Sordariomycetes</taxon>
        <taxon>Hypocreomycetidae</taxon>
        <taxon>Hypocreales</taxon>
        <taxon>Stachybotryaceae</taxon>
        <taxon>Stachybotrys</taxon>
    </lineage>
</organism>
<name>A0A8K0SU81_9HYPO</name>
<evidence type="ECO:0000313" key="1">
    <source>
        <dbReference type="EMBL" id="KAH7324894.1"/>
    </source>
</evidence>
<evidence type="ECO:0000313" key="2">
    <source>
        <dbReference type="Proteomes" id="UP000813444"/>
    </source>
</evidence>
<protein>
    <submittedName>
        <fullName evidence="1">Uncharacterized protein</fullName>
    </submittedName>
</protein>
<accession>A0A8K0SU81</accession>
<sequence length="55" mass="5894">MGDARPASLDICGKQITCNACSTGIEPNITRVHSKDLHCCACNISDELEARSGTW</sequence>
<comment type="caution">
    <text evidence="1">The sequence shown here is derived from an EMBL/GenBank/DDBJ whole genome shotgun (WGS) entry which is preliminary data.</text>
</comment>